<organism evidence="2 3">
    <name type="scientific">Trachymyrmex septentrionalis</name>
    <dbReference type="NCBI Taxonomy" id="34720"/>
    <lineage>
        <taxon>Eukaryota</taxon>
        <taxon>Metazoa</taxon>
        <taxon>Ecdysozoa</taxon>
        <taxon>Arthropoda</taxon>
        <taxon>Hexapoda</taxon>
        <taxon>Insecta</taxon>
        <taxon>Pterygota</taxon>
        <taxon>Neoptera</taxon>
        <taxon>Endopterygota</taxon>
        <taxon>Hymenoptera</taxon>
        <taxon>Apocrita</taxon>
        <taxon>Aculeata</taxon>
        <taxon>Formicoidea</taxon>
        <taxon>Formicidae</taxon>
        <taxon>Myrmicinae</taxon>
        <taxon>Trachymyrmex</taxon>
    </lineage>
</organism>
<gene>
    <name evidence="2" type="ORF">ALC56_08224</name>
</gene>
<evidence type="ECO:0000313" key="2">
    <source>
        <dbReference type="EMBL" id="KYN37406.1"/>
    </source>
</evidence>
<evidence type="ECO:0000313" key="3">
    <source>
        <dbReference type="Proteomes" id="UP000078541"/>
    </source>
</evidence>
<evidence type="ECO:0000256" key="1">
    <source>
        <dbReference type="SAM" id="MobiDB-lite"/>
    </source>
</evidence>
<accession>A0A151JVA3</accession>
<keyword evidence="3" id="KW-1185">Reference proteome</keyword>
<name>A0A151JVA3_9HYME</name>
<proteinExistence type="predicted"/>
<reference evidence="2 3" key="1">
    <citation type="submission" date="2016-03" db="EMBL/GenBank/DDBJ databases">
        <title>Trachymyrmex septentrionalis WGS genome.</title>
        <authorList>
            <person name="Nygaard S."/>
            <person name="Hu H."/>
            <person name="Boomsma J."/>
            <person name="Zhang G."/>
        </authorList>
    </citation>
    <scope>NUCLEOTIDE SEQUENCE [LARGE SCALE GENOMIC DNA]</scope>
    <source>
        <strain evidence="2">Tsep2-gDNA-1</strain>
        <tissue evidence="2">Whole body</tissue>
    </source>
</reference>
<dbReference type="EMBL" id="KQ981709">
    <property type="protein sequence ID" value="KYN37406.1"/>
    <property type="molecule type" value="Genomic_DNA"/>
</dbReference>
<feature type="region of interest" description="Disordered" evidence="1">
    <location>
        <begin position="60"/>
        <end position="86"/>
    </location>
</feature>
<dbReference type="AlphaFoldDB" id="A0A151JVA3"/>
<feature type="compositionally biased region" description="Basic and acidic residues" evidence="1">
    <location>
        <begin position="75"/>
        <end position="86"/>
    </location>
</feature>
<dbReference type="Proteomes" id="UP000078541">
    <property type="component" value="Unassembled WGS sequence"/>
</dbReference>
<protein>
    <submittedName>
        <fullName evidence="2">Uncharacterized protein</fullName>
    </submittedName>
</protein>
<sequence length="86" mass="9533">MVDSVGHIGWAIYRELSRADGGGSGLSWGISYSFKLATTTVSTPATTSTLPLRRFTKWKSEPGTTRWQSSHRRSPKSDPRSRTDMS</sequence>